<evidence type="ECO:0000259" key="2">
    <source>
        <dbReference type="Pfam" id="PF02932"/>
    </source>
</evidence>
<organism evidence="3 4">
    <name type="scientific">Romanomermis culicivorax</name>
    <name type="common">Nematode worm</name>
    <dbReference type="NCBI Taxonomy" id="13658"/>
    <lineage>
        <taxon>Eukaryota</taxon>
        <taxon>Metazoa</taxon>
        <taxon>Ecdysozoa</taxon>
        <taxon>Nematoda</taxon>
        <taxon>Enoplea</taxon>
        <taxon>Dorylaimia</taxon>
        <taxon>Mermithida</taxon>
        <taxon>Mermithoidea</taxon>
        <taxon>Mermithidae</taxon>
        <taxon>Romanomermis</taxon>
    </lineage>
</organism>
<evidence type="ECO:0000256" key="1">
    <source>
        <dbReference type="SAM" id="Phobius"/>
    </source>
</evidence>
<dbReference type="InterPro" id="IPR006028">
    <property type="entry name" value="GABAA/Glycine_rcpt"/>
</dbReference>
<name>A0A915IAC4_ROMCU</name>
<keyword evidence="3" id="KW-1185">Reference proteome</keyword>
<sequence>MIDAVKTEQIETSGAPIVNLDRTMSRQYGFYILQVYVPSYLVVLISWISLFLGAKAMPPRTILGVNSLLALSFQFGSVITNLPKTSDVKAIDVFVLCCSAFIFCSLVELAVIGYLTRKDTRRTIEGFEICWLRSAYVICNGDTNGPDVVVAVSLLLVVYAMPSLDGQ</sequence>
<feature type="transmembrane region" description="Helical" evidence="1">
    <location>
        <begin position="93"/>
        <end position="115"/>
    </location>
</feature>
<dbReference type="Pfam" id="PF02932">
    <property type="entry name" value="Neur_chan_memb"/>
    <property type="match status" value="1"/>
</dbReference>
<keyword evidence="1" id="KW-1133">Transmembrane helix</keyword>
<keyword evidence="1" id="KW-0472">Membrane</keyword>
<dbReference type="Proteomes" id="UP000887565">
    <property type="component" value="Unplaced"/>
</dbReference>
<feature type="domain" description="Neurotransmitter-gated ion-channel transmembrane" evidence="2">
    <location>
        <begin position="35"/>
        <end position="121"/>
    </location>
</feature>
<evidence type="ECO:0000313" key="3">
    <source>
        <dbReference type="Proteomes" id="UP000887565"/>
    </source>
</evidence>
<dbReference type="Gene3D" id="1.20.58.390">
    <property type="entry name" value="Neurotransmitter-gated ion-channel transmembrane domain"/>
    <property type="match status" value="1"/>
</dbReference>
<dbReference type="CDD" id="cd19049">
    <property type="entry name" value="LGIC_TM_anion"/>
    <property type="match status" value="1"/>
</dbReference>
<reference evidence="4" key="1">
    <citation type="submission" date="2022-11" db="UniProtKB">
        <authorList>
            <consortium name="WormBaseParasite"/>
        </authorList>
    </citation>
    <scope>IDENTIFICATION</scope>
</reference>
<dbReference type="InterPro" id="IPR006201">
    <property type="entry name" value="Neur_channel"/>
</dbReference>
<accession>A0A915IAC4</accession>
<dbReference type="GO" id="GO:0016020">
    <property type="term" value="C:membrane"/>
    <property type="evidence" value="ECO:0007669"/>
    <property type="project" value="InterPro"/>
</dbReference>
<dbReference type="PANTHER" id="PTHR18945">
    <property type="entry name" value="NEUROTRANSMITTER GATED ION CHANNEL"/>
    <property type="match status" value="1"/>
</dbReference>
<dbReference type="WBParaSite" id="nRc.2.0.1.t10822-RA">
    <property type="protein sequence ID" value="nRc.2.0.1.t10822-RA"/>
    <property type="gene ID" value="nRc.2.0.1.g10822"/>
</dbReference>
<dbReference type="GO" id="GO:0004888">
    <property type="term" value="F:transmembrane signaling receptor activity"/>
    <property type="evidence" value="ECO:0007669"/>
    <property type="project" value="InterPro"/>
</dbReference>
<dbReference type="OMA" id="WNTESAP"/>
<feature type="transmembrane region" description="Helical" evidence="1">
    <location>
        <begin position="28"/>
        <end position="50"/>
    </location>
</feature>
<dbReference type="InterPro" id="IPR036719">
    <property type="entry name" value="Neuro-gated_channel_TM_sf"/>
</dbReference>
<evidence type="ECO:0000313" key="4">
    <source>
        <dbReference type="WBParaSite" id="nRc.2.0.1.t10822-RA"/>
    </source>
</evidence>
<dbReference type="InterPro" id="IPR006029">
    <property type="entry name" value="Neurotrans-gated_channel_TM"/>
</dbReference>
<keyword evidence="1" id="KW-0812">Transmembrane</keyword>
<dbReference type="InterPro" id="IPR038050">
    <property type="entry name" value="Neuro_actylchol_rec"/>
</dbReference>
<dbReference type="PRINTS" id="PR00253">
    <property type="entry name" value="GABAARECEPTR"/>
</dbReference>
<dbReference type="GO" id="GO:0005230">
    <property type="term" value="F:extracellular ligand-gated monoatomic ion channel activity"/>
    <property type="evidence" value="ECO:0007669"/>
    <property type="project" value="UniProtKB-ARBA"/>
</dbReference>
<protein>
    <submittedName>
        <fullName evidence="4">Neurotransmitter-gated ion-channel transmembrane domain-containing protein</fullName>
    </submittedName>
</protein>
<dbReference type="AlphaFoldDB" id="A0A915IAC4"/>
<proteinExistence type="predicted"/>
<dbReference type="SUPFAM" id="SSF90112">
    <property type="entry name" value="Neurotransmitter-gated ion-channel transmembrane pore"/>
    <property type="match status" value="1"/>
</dbReference>